<sequence>MPSPGLHLLTAARTSLTLRSAREVIAKREGPSGCHCVSIHESMLGHHTPHRNGTIRSLFLFLFLCPSPLLSLLLCSPSPKAQLTSHRVRASSVTGIVLPPTPASPPTRHLHWHRRQRRRALRAVHARRTSPAPCTRARRTISASRRAPGRD</sequence>
<evidence type="ECO:0000256" key="1">
    <source>
        <dbReference type="SAM" id="MobiDB-lite"/>
    </source>
</evidence>
<evidence type="ECO:0000313" key="2">
    <source>
        <dbReference type="EMBL" id="KAJ7340871.1"/>
    </source>
</evidence>
<evidence type="ECO:0000313" key="3">
    <source>
        <dbReference type="Proteomes" id="UP001218218"/>
    </source>
</evidence>
<accession>A0AAD7EPN5</accession>
<dbReference type="Proteomes" id="UP001218218">
    <property type="component" value="Unassembled WGS sequence"/>
</dbReference>
<feature type="compositionally biased region" description="Low complexity" evidence="1">
    <location>
        <begin position="140"/>
        <end position="151"/>
    </location>
</feature>
<keyword evidence="3" id="KW-1185">Reference proteome</keyword>
<protein>
    <submittedName>
        <fullName evidence="2">Uncharacterized protein</fullName>
    </submittedName>
</protein>
<comment type="caution">
    <text evidence="2">The sequence shown here is derived from an EMBL/GenBank/DDBJ whole genome shotgun (WGS) entry which is preliminary data.</text>
</comment>
<feature type="region of interest" description="Disordered" evidence="1">
    <location>
        <begin position="126"/>
        <end position="151"/>
    </location>
</feature>
<reference evidence="2" key="1">
    <citation type="submission" date="2023-03" db="EMBL/GenBank/DDBJ databases">
        <title>Massive genome expansion in bonnet fungi (Mycena s.s.) driven by repeated elements and novel gene families across ecological guilds.</title>
        <authorList>
            <consortium name="Lawrence Berkeley National Laboratory"/>
            <person name="Harder C.B."/>
            <person name="Miyauchi S."/>
            <person name="Viragh M."/>
            <person name="Kuo A."/>
            <person name="Thoen E."/>
            <person name="Andreopoulos B."/>
            <person name="Lu D."/>
            <person name="Skrede I."/>
            <person name="Drula E."/>
            <person name="Henrissat B."/>
            <person name="Morin E."/>
            <person name="Kohler A."/>
            <person name="Barry K."/>
            <person name="LaButti K."/>
            <person name="Morin E."/>
            <person name="Salamov A."/>
            <person name="Lipzen A."/>
            <person name="Mereny Z."/>
            <person name="Hegedus B."/>
            <person name="Baldrian P."/>
            <person name="Stursova M."/>
            <person name="Weitz H."/>
            <person name="Taylor A."/>
            <person name="Grigoriev I.V."/>
            <person name="Nagy L.G."/>
            <person name="Martin F."/>
            <person name="Kauserud H."/>
        </authorList>
    </citation>
    <scope>NUCLEOTIDE SEQUENCE</scope>
    <source>
        <strain evidence="2">CBHHK002</strain>
    </source>
</reference>
<gene>
    <name evidence="2" type="ORF">DFH08DRAFT_875364</name>
</gene>
<dbReference type="EMBL" id="JARIHO010000026">
    <property type="protein sequence ID" value="KAJ7340871.1"/>
    <property type="molecule type" value="Genomic_DNA"/>
</dbReference>
<name>A0AAD7EPN5_9AGAR</name>
<proteinExistence type="predicted"/>
<organism evidence="2 3">
    <name type="scientific">Mycena albidolilacea</name>
    <dbReference type="NCBI Taxonomy" id="1033008"/>
    <lineage>
        <taxon>Eukaryota</taxon>
        <taxon>Fungi</taxon>
        <taxon>Dikarya</taxon>
        <taxon>Basidiomycota</taxon>
        <taxon>Agaricomycotina</taxon>
        <taxon>Agaricomycetes</taxon>
        <taxon>Agaricomycetidae</taxon>
        <taxon>Agaricales</taxon>
        <taxon>Marasmiineae</taxon>
        <taxon>Mycenaceae</taxon>
        <taxon>Mycena</taxon>
    </lineage>
</organism>
<dbReference type="AlphaFoldDB" id="A0AAD7EPN5"/>